<keyword evidence="4" id="KW-0732">Signal</keyword>
<evidence type="ECO:0000313" key="7">
    <source>
        <dbReference type="Proteomes" id="UP000503447"/>
    </source>
</evidence>
<evidence type="ECO:0000256" key="4">
    <source>
        <dbReference type="SAM" id="SignalP"/>
    </source>
</evidence>
<keyword evidence="2" id="KW-0201">Cytochrome c-type biogenesis</keyword>
<dbReference type="Proteomes" id="UP000503447">
    <property type="component" value="Chromosome"/>
</dbReference>
<dbReference type="GO" id="GO:0030313">
    <property type="term" value="C:cell envelope"/>
    <property type="evidence" value="ECO:0007669"/>
    <property type="project" value="UniProtKB-SubCell"/>
</dbReference>
<dbReference type="Gene3D" id="3.40.30.10">
    <property type="entry name" value="Glutaredoxin"/>
    <property type="match status" value="1"/>
</dbReference>
<dbReference type="InterPro" id="IPR013766">
    <property type="entry name" value="Thioredoxin_domain"/>
</dbReference>
<evidence type="ECO:0000256" key="2">
    <source>
        <dbReference type="ARBA" id="ARBA00022748"/>
    </source>
</evidence>
<dbReference type="GO" id="GO:0017004">
    <property type="term" value="P:cytochrome complex assembly"/>
    <property type="evidence" value="ECO:0007669"/>
    <property type="project" value="UniProtKB-KW"/>
</dbReference>
<dbReference type="PROSITE" id="PS51352">
    <property type="entry name" value="THIOREDOXIN_2"/>
    <property type="match status" value="1"/>
</dbReference>
<organism evidence="6 7">
    <name type="scientific">Frigoriglobus tundricola</name>
    <dbReference type="NCBI Taxonomy" id="2774151"/>
    <lineage>
        <taxon>Bacteria</taxon>
        <taxon>Pseudomonadati</taxon>
        <taxon>Planctomycetota</taxon>
        <taxon>Planctomycetia</taxon>
        <taxon>Gemmatales</taxon>
        <taxon>Gemmataceae</taxon>
        <taxon>Frigoriglobus</taxon>
    </lineage>
</organism>
<dbReference type="SUPFAM" id="SSF52833">
    <property type="entry name" value="Thioredoxin-like"/>
    <property type="match status" value="1"/>
</dbReference>
<accession>A0A6M5YFY9</accession>
<dbReference type="InterPro" id="IPR013740">
    <property type="entry name" value="Redoxin"/>
</dbReference>
<reference evidence="7" key="1">
    <citation type="submission" date="2020-05" db="EMBL/GenBank/DDBJ databases">
        <title>Frigoriglobus tundricola gen. nov., sp. nov., a psychrotolerant cellulolytic planctomycete of the family Gemmataceae with two divergent copies of 16S rRNA gene.</title>
        <authorList>
            <person name="Kulichevskaya I.S."/>
            <person name="Ivanova A.A."/>
            <person name="Naumoff D.G."/>
            <person name="Beletsky A.V."/>
            <person name="Rijpstra W.I.C."/>
            <person name="Sinninghe Damste J.S."/>
            <person name="Mardanov A.V."/>
            <person name="Ravin N.V."/>
            <person name="Dedysh S.N."/>
        </authorList>
    </citation>
    <scope>NUCLEOTIDE SEQUENCE [LARGE SCALE GENOMIC DNA]</scope>
    <source>
        <strain evidence="7">PL17</strain>
    </source>
</reference>
<evidence type="ECO:0000313" key="6">
    <source>
        <dbReference type="EMBL" id="QJW92888.1"/>
    </source>
</evidence>
<keyword evidence="3" id="KW-0676">Redox-active center</keyword>
<dbReference type="PANTHER" id="PTHR42852:SF13">
    <property type="entry name" value="PROTEIN DIPZ"/>
    <property type="match status" value="1"/>
</dbReference>
<dbReference type="CDD" id="cd02966">
    <property type="entry name" value="TlpA_like_family"/>
    <property type="match status" value="1"/>
</dbReference>
<feature type="chain" id="PRO_5027108770" evidence="4">
    <location>
        <begin position="20"/>
        <end position="178"/>
    </location>
</feature>
<name>A0A6M5YFY9_9BACT</name>
<dbReference type="AlphaFoldDB" id="A0A6M5YFY9"/>
<dbReference type="EMBL" id="CP053452">
    <property type="protein sequence ID" value="QJW92888.1"/>
    <property type="molecule type" value="Genomic_DNA"/>
</dbReference>
<protein>
    <submittedName>
        <fullName evidence="6">Thioredoxin family protein</fullName>
    </submittedName>
</protein>
<dbReference type="InterPro" id="IPR017937">
    <property type="entry name" value="Thioredoxin_CS"/>
</dbReference>
<dbReference type="PROSITE" id="PS00194">
    <property type="entry name" value="THIOREDOXIN_1"/>
    <property type="match status" value="1"/>
</dbReference>
<dbReference type="RefSeq" id="WP_171469198.1">
    <property type="nucleotide sequence ID" value="NZ_CP053452.2"/>
</dbReference>
<comment type="subcellular location">
    <subcellularLocation>
        <location evidence="1">Cell envelope</location>
    </subcellularLocation>
</comment>
<dbReference type="KEGG" id="ftj:FTUN_0385"/>
<dbReference type="PANTHER" id="PTHR42852">
    <property type="entry name" value="THIOL:DISULFIDE INTERCHANGE PROTEIN DSBE"/>
    <property type="match status" value="1"/>
</dbReference>
<evidence type="ECO:0000256" key="3">
    <source>
        <dbReference type="ARBA" id="ARBA00023284"/>
    </source>
</evidence>
<dbReference type="InterPro" id="IPR050553">
    <property type="entry name" value="Thioredoxin_ResA/DsbE_sf"/>
</dbReference>
<dbReference type="Pfam" id="PF08534">
    <property type="entry name" value="Redoxin"/>
    <property type="match status" value="1"/>
</dbReference>
<feature type="signal peptide" evidence="4">
    <location>
        <begin position="1"/>
        <end position="19"/>
    </location>
</feature>
<proteinExistence type="predicted"/>
<gene>
    <name evidence="6" type="ORF">FTUN_0385</name>
</gene>
<dbReference type="GO" id="GO:0016491">
    <property type="term" value="F:oxidoreductase activity"/>
    <property type="evidence" value="ECO:0007669"/>
    <property type="project" value="InterPro"/>
</dbReference>
<keyword evidence="7" id="KW-1185">Reference proteome</keyword>
<dbReference type="InterPro" id="IPR036249">
    <property type="entry name" value="Thioredoxin-like_sf"/>
</dbReference>
<sequence>MRRILLLSVSLLALTSVLACSGPAADEPGKDVSVSEVKFDDLDKAITASKGKVVLVDFWATWCGPCVKKFPHFVETHNKYKAKGLTCVSVSMDPKGKDDKYDKDAVLKFLKDKGAAFPNYVLLGYRDDEEKVTKRFGLDGGIPFQALFGKNGKKVWDSEQQALKDEELDKLIAAELAK</sequence>
<dbReference type="PROSITE" id="PS51257">
    <property type="entry name" value="PROKAR_LIPOPROTEIN"/>
    <property type="match status" value="1"/>
</dbReference>
<evidence type="ECO:0000256" key="1">
    <source>
        <dbReference type="ARBA" id="ARBA00004196"/>
    </source>
</evidence>
<feature type="domain" description="Thioredoxin" evidence="5">
    <location>
        <begin position="16"/>
        <end position="177"/>
    </location>
</feature>
<evidence type="ECO:0000259" key="5">
    <source>
        <dbReference type="PROSITE" id="PS51352"/>
    </source>
</evidence>